<feature type="compositionally biased region" description="Polar residues" evidence="1">
    <location>
        <begin position="17"/>
        <end position="30"/>
    </location>
</feature>
<gene>
    <name evidence="2" type="ORF">RIB2604_01900430</name>
</gene>
<name>A0A146FHX0_ASPKA</name>
<organism evidence="2 3">
    <name type="scientific">Aspergillus kawachii</name>
    <name type="common">White koji mold</name>
    <name type="synonym">Aspergillus awamori var. kawachi</name>
    <dbReference type="NCBI Taxonomy" id="1069201"/>
    <lineage>
        <taxon>Eukaryota</taxon>
        <taxon>Fungi</taxon>
        <taxon>Dikarya</taxon>
        <taxon>Ascomycota</taxon>
        <taxon>Pezizomycotina</taxon>
        <taxon>Eurotiomycetes</taxon>
        <taxon>Eurotiomycetidae</taxon>
        <taxon>Eurotiales</taxon>
        <taxon>Aspergillaceae</taxon>
        <taxon>Aspergillus</taxon>
        <taxon>Aspergillus subgen. Circumdati</taxon>
    </lineage>
</organism>
<protein>
    <submittedName>
        <fullName evidence="2">Uncharacterized protein</fullName>
    </submittedName>
</protein>
<sequence>MPLSRQFIFALCKMHSTSTEAPGTGTSVTASEDAVAAA</sequence>
<dbReference type="EMBL" id="BCWF01000019">
    <property type="protein sequence ID" value="GAT25092.1"/>
    <property type="molecule type" value="Genomic_DNA"/>
</dbReference>
<evidence type="ECO:0000256" key="1">
    <source>
        <dbReference type="SAM" id="MobiDB-lite"/>
    </source>
</evidence>
<comment type="caution">
    <text evidence="2">The sequence shown here is derived from an EMBL/GenBank/DDBJ whole genome shotgun (WGS) entry which is preliminary data.</text>
</comment>
<feature type="region of interest" description="Disordered" evidence="1">
    <location>
        <begin position="17"/>
        <end position="38"/>
    </location>
</feature>
<reference evidence="3" key="2">
    <citation type="submission" date="2016-02" db="EMBL/GenBank/DDBJ databases">
        <title>Genome sequencing of Aspergillus luchuensis NBRC 4314.</title>
        <authorList>
            <person name="Yamada O."/>
        </authorList>
    </citation>
    <scope>NUCLEOTIDE SEQUENCE [LARGE SCALE GENOMIC DNA]</scope>
    <source>
        <strain evidence="3">RIB 2604</strain>
    </source>
</reference>
<dbReference type="Proteomes" id="UP000075230">
    <property type="component" value="Unassembled WGS sequence"/>
</dbReference>
<proteinExistence type="predicted"/>
<evidence type="ECO:0000313" key="2">
    <source>
        <dbReference type="EMBL" id="GAT25092.1"/>
    </source>
</evidence>
<accession>A0A146FHX0</accession>
<dbReference type="AlphaFoldDB" id="A0A146FHX0"/>
<evidence type="ECO:0000313" key="3">
    <source>
        <dbReference type="Proteomes" id="UP000075230"/>
    </source>
</evidence>
<reference evidence="2 3" key="1">
    <citation type="journal article" date="2016" name="DNA Res.">
        <title>Genome sequence of Aspergillus luchuensis NBRC 4314.</title>
        <authorList>
            <person name="Yamada O."/>
            <person name="Machida M."/>
            <person name="Hosoyama A."/>
            <person name="Goto M."/>
            <person name="Takahashi T."/>
            <person name="Futagami T."/>
            <person name="Yamagata Y."/>
            <person name="Takeuchi M."/>
            <person name="Kobayashi T."/>
            <person name="Koike H."/>
            <person name="Abe K."/>
            <person name="Asai K."/>
            <person name="Arita M."/>
            <person name="Fujita N."/>
            <person name="Fukuda K."/>
            <person name="Higa K."/>
            <person name="Horikawa H."/>
            <person name="Ishikawa T."/>
            <person name="Jinno K."/>
            <person name="Kato Y."/>
            <person name="Kirimura K."/>
            <person name="Mizutani O."/>
            <person name="Nakasone K."/>
            <person name="Sano M."/>
            <person name="Shiraishi Y."/>
            <person name="Tsukahara M."/>
            <person name="Gomi K."/>
        </authorList>
    </citation>
    <scope>NUCLEOTIDE SEQUENCE [LARGE SCALE GENOMIC DNA]</scope>
    <source>
        <strain evidence="2 3">RIB 2604</strain>
    </source>
</reference>